<accession>A0AA96JA73</accession>
<dbReference type="EMBL" id="CP134880">
    <property type="protein sequence ID" value="WNM27135.1"/>
    <property type="molecule type" value="Genomic_DNA"/>
</dbReference>
<keyword evidence="2" id="KW-0067">ATP-binding</keyword>
<reference evidence="4" key="1">
    <citation type="submission" date="2023-09" db="EMBL/GenBank/DDBJ databases">
        <title>Demequina sp. a novel bacteria isolated from Capsicum annuum.</title>
        <authorList>
            <person name="Humaira Z."/>
            <person name="Lee J."/>
            <person name="Cho D."/>
        </authorList>
    </citation>
    <scope>NUCLEOTIDE SEQUENCE</scope>
    <source>
        <strain evidence="4">PMTSA13</strain>
    </source>
</reference>
<gene>
    <name evidence="4" type="ORF">RN607_13165</name>
</gene>
<dbReference type="RefSeq" id="WP_313543085.1">
    <property type="nucleotide sequence ID" value="NZ_CP134880.1"/>
</dbReference>
<feature type="domain" description="Fido" evidence="3">
    <location>
        <begin position="108"/>
        <end position="250"/>
    </location>
</feature>
<organism evidence="4">
    <name type="scientific">Demequina capsici</name>
    <dbReference type="NCBI Taxonomy" id="3075620"/>
    <lineage>
        <taxon>Bacteria</taxon>
        <taxon>Bacillati</taxon>
        <taxon>Actinomycetota</taxon>
        <taxon>Actinomycetes</taxon>
        <taxon>Micrococcales</taxon>
        <taxon>Demequinaceae</taxon>
        <taxon>Demequina</taxon>
    </lineage>
</organism>
<dbReference type="Pfam" id="PF02661">
    <property type="entry name" value="Fic"/>
    <property type="match status" value="1"/>
</dbReference>
<feature type="binding site" evidence="2">
    <location>
        <begin position="191"/>
        <end position="198"/>
    </location>
    <ligand>
        <name>ATP</name>
        <dbReference type="ChEBI" id="CHEBI:30616"/>
    </ligand>
</feature>
<evidence type="ECO:0000313" key="4">
    <source>
        <dbReference type="EMBL" id="WNM27135.1"/>
    </source>
</evidence>
<evidence type="ECO:0000256" key="2">
    <source>
        <dbReference type="PIRSR" id="PIRSR640198-2"/>
    </source>
</evidence>
<dbReference type="InterPro" id="IPR003812">
    <property type="entry name" value="Fido"/>
</dbReference>
<dbReference type="AlphaFoldDB" id="A0AA96JA73"/>
<proteinExistence type="predicted"/>
<dbReference type="GO" id="GO:0005524">
    <property type="term" value="F:ATP binding"/>
    <property type="evidence" value="ECO:0007669"/>
    <property type="project" value="UniProtKB-KW"/>
</dbReference>
<dbReference type="PROSITE" id="PS51459">
    <property type="entry name" value="FIDO"/>
    <property type="match status" value="1"/>
</dbReference>
<dbReference type="KEGG" id="dcp:RN607_13165"/>
<name>A0AA96JA73_9MICO</name>
<keyword evidence="2" id="KW-0547">Nucleotide-binding</keyword>
<dbReference type="Proteomes" id="UP001303408">
    <property type="component" value="Chromosome"/>
</dbReference>
<dbReference type="SUPFAM" id="SSF140931">
    <property type="entry name" value="Fic-like"/>
    <property type="match status" value="1"/>
</dbReference>
<dbReference type="InterPro" id="IPR036597">
    <property type="entry name" value="Fido-like_dom_sf"/>
</dbReference>
<protein>
    <submittedName>
        <fullName evidence="4">Fic family protein</fullName>
    </submittedName>
</protein>
<dbReference type="InterPro" id="IPR025758">
    <property type="entry name" value="Fic/DOC_N"/>
</dbReference>
<dbReference type="Pfam" id="PF13784">
    <property type="entry name" value="Fic_N"/>
    <property type="match status" value="1"/>
</dbReference>
<dbReference type="PANTHER" id="PTHR13504">
    <property type="entry name" value="FIDO DOMAIN-CONTAINING PROTEIN DDB_G0283145"/>
    <property type="match status" value="1"/>
</dbReference>
<dbReference type="InterPro" id="IPR040198">
    <property type="entry name" value="Fido_containing"/>
</dbReference>
<dbReference type="PANTHER" id="PTHR13504:SF38">
    <property type="entry name" value="FIDO DOMAIN-CONTAINING PROTEIN"/>
    <property type="match status" value="1"/>
</dbReference>
<evidence type="ECO:0000256" key="1">
    <source>
        <dbReference type="PIRSR" id="PIRSR640198-1"/>
    </source>
</evidence>
<dbReference type="Gene3D" id="1.10.3290.10">
    <property type="entry name" value="Fido-like domain"/>
    <property type="match status" value="1"/>
</dbReference>
<sequence length="366" mass="39226">MLTEITVEIPAHIAQQPVTLPTSLTAELEHAVAAIARIESRSEHLGGLGELLVRSEAVASSKIEHVYSTLDDIARASVDADAAAGARSTVAASRALTALTDSCAHAPLTHDAILEAHQRLLDGDLREAQFAGKYRPMQNWIGGSDLAPRDAANVRPLMDDLLAFHSRTDMPAVAQAAITHGQFESIHPFTDGNGRIGRALIGATYRRRGLTVSATVPVAAAMLADTDMYFTHLASYRAGDPEPLVRYVAQCTSTAAEAALESADHLAAMPAAWHEKITARQGSASRTLVDGLLSSPVLDIGRAEKVARASHRRAYEALDHLTDAGVLEEITGSARSRVWVASDVMDELGELEDRIGHRSMPSTEWR</sequence>
<feature type="active site" evidence="1">
    <location>
        <position position="187"/>
    </location>
</feature>
<evidence type="ECO:0000259" key="3">
    <source>
        <dbReference type="PROSITE" id="PS51459"/>
    </source>
</evidence>